<keyword evidence="2" id="KW-1185">Reference proteome</keyword>
<dbReference type="Proteomes" id="UP000036520">
    <property type="component" value="Chromosome"/>
</dbReference>
<evidence type="ECO:0008006" key="3">
    <source>
        <dbReference type="Google" id="ProtNLM"/>
    </source>
</evidence>
<dbReference type="KEGG" id="camu:CA2015_4420"/>
<protein>
    <recommendedName>
        <fullName evidence="3">RHS repeat-associated core domain-containing protein</fullName>
    </recommendedName>
</protein>
<dbReference type="STRING" id="320787.CA2015_4420"/>
<reference evidence="1 2" key="1">
    <citation type="submission" date="2015-07" db="EMBL/GenBank/DDBJ databases">
        <authorList>
            <person name="Kim K.M."/>
        </authorList>
    </citation>
    <scope>NUCLEOTIDE SEQUENCE [LARGE SCALE GENOMIC DNA]</scope>
    <source>
        <strain evidence="1 2">KCTC 12363</strain>
    </source>
</reference>
<proteinExistence type="predicted"/>
<name>A0A0H4PZB6_9BACT</name>
<dbReference type="EMBL" id="CP012040">
    <property type="protein sequence ID" value="AKP53762.1"/>
    <property type="molecule type" value="Genomic_DNA"/>
</dbReference>
<sequence>MYELYFATTPYAYALNQPTNAIDPDGNIVIFINGNHYGYGGKFDYWRYTERTQITIKTRSRGV</sequence>
<dbReference type="OrthoDB" id="976756at2"/>
<organism evidence="1 2">
    <name type="scientific">Cyclobacterium amurskyense</name>
    <dbReference type="NCBI Taxonomy" id="320787"/>
    <lineage>
        <taxon>Bacteria</taxon>
        <taxon>Pseudomonadati</taxon>
        <taxon>Bacteroidota</taxon>
        <taxon>Cytophagia</taxon>
        <taxon>Cytophagales</taxon>
        <taxon>Cyclobacteriaceae</taxon>
        <taxon>Cyclobacterium</taxon>
    </lineage>
</organism>
<dbReference type="RefSeq" id="WP_048643828.1">
    <property type="nucleotide sequence ID" value="NZ_CP012040.1"/>
</dbReference>
<evidence type="ECO:0000313" key="2">
    <source>
        <dbReference type="Proteomes" id="UP000036520"/>
    </source>
</evidence>
<dbReference type="AlphaFoldDB" id="A0A0H4PZB6"/>
<evidence type="ECO:0000313" key="1">
    <source>
        <dbReference type="EMBL" id="AKP53762.1"/>
    </source>
</evidence>
<gene>
    <name evidence="1" type="ORF">CA2015_4420</name>
</gene>
<accession>A0A0H4PZB6</accession>